<dbReference type="AlphaFoldDB" id="A0A2K2DSS2"/>
<dbReference type="EMBL" id="CM000880">
    <property type="protein sequence ID" value="PNT77329.1"/>
    <property type="molecule type" value="Genomic_DNA"/>
</dbReference>
<protein>
    <submittedName>
        <fullName evidence="2 3">Uncharacterized protein</fullName>
    </submittedName>
</protein>
<proteinExistence type="predicted"/>
<sequence length="158" mass="17437">YRFVSFSNPRPRPSARPSGSPESRTPSRSRRPATSLPGRRRHLPLRPPEPPTPPLPGRGRIRLSFLPCRHHLISLDSPPPPRSAATGAAPFLRSVKWSRRGALLWIPVRRRGTEPPRAPEQLVGGCIAASGRTTGSEACEHGPFVHDGQVWDDWGFVV</sequence>
<dbReference type="ExpressionAtlas" id="A0A2K2DSS2">
    <property type="expression patterns" value="baseline and differential"/>
</dbReference>
<feature type="non-terminal residue" evidence="2">
    <location>
        <position position="1"/>
    </location>
</feature>
<dbReference type="EnsemblPlants" id="PNT77329">
    <property type="protein sequence ID" value="PNT77329"/>
    <property type="gene ID" value="BRADI_1g61232v3"/>
</dbReference>
<evidence type="ECO:0000313" key="3">
    <source>
        <dbReference type="EnsemblPlants" id="PNT77329"/>
    </source>
</evidence>
<feature type="region of interest" description="Disordered" evidence="1">
    <location>
        <begin position="1"/>
        <end position="60"/>
    </location>
</feature>
<evidence type="ECO:0000313" key="2">
    <source>
        <dbReference type="EMBL" id="PNT77329.1"/>
    </source>
</evidence>
<reference evidence="3" key="3">
    <citation type="submission" date="2018-08" db="UniProtKB">
        <authorList>
            <consortium name="EnsemblPlants"/>
        </authorList>
    </citation>
    <scope>IDENTIFICATION</scope>
    <source>
        <strain evidence="3">cv. Bd21</strain>
    </source>
</reference>
<feature type="compositionally biased region" description="Low complexity" evidence="1">
    <location>
        <begin position="1"/>
        <end position="37"/>
    </location>
</feature>
<name>A0A2K2DSS2_BRADI</name>
<evidence type="ECO:0000313" key="4">
    <source>
        <dbReference type="Proteomes" id="UP000008810"/>
    </source>
</evidence>
<keyword evidence="4" id="KW-1185">Reference proteome</keyword>
<feature type="compositionally biased region" description="Pro residues" evidence="1">
    <location>
        <begin position="45"/>
        <end position="56"/>
    </location>
</feature>
<dbReference type="Proteomes" id="UP000008810">
    <property type="component" value="Chromosome 1"/>
</dbReference>
<gene>
    <name evidence="2" type="ORF">BRADI_1g61232v3</name>
</gene>
<accession>A0A2K2DSS2</accession>
<evidence type="ECO:0000256" key="1">
    <source>
        <dbReference type="SAM" id="MobiDB-lite"/>
    </source>
</evidence>
<reference evidence="2" key="2">
    <citation type="submission" date="2017-06" db="EMBL/GenBank/DDBJ databases">
        <title>WGS assembly of Brachypodium distachyon.</title>
        <authorList>
            <consortium name="The International Brachypodium Initiative"/>
            <person name="Lucas S."/>
            <person name="Harmon-Smith M."/>
            <person name="Lail K."/>
            <person name="Tice H."/>
            <person name="Grimwood J."/>
            <person name="Bruce D."/>
            <person name="Barry K."/>
            <person name="Shu S."/>
            <person name="Lindquist E."/>
            <person name="Wang M."/>
            <person name="Pitluck S."/>
            <person name="Vogel J.P."/>
            <person name="Garvin D.F."/>
            <person name="Mockler T.C."/>
            <person name="Schmutz J."/>
            <person name="Rokhsar D."/>
            <person name="Bevan M.W."/>
        </authorList>
    </citation>
    <scope>NUCLEOTIDE SEQUENCE</scope>
    <source>
        <strain evidence="2">Bd21</strain>
    </source>
</reference>
<reference evidence="2 3" key="1">
    <citation type="journal article" date="2010" name="Nature">
        <title>Genome sequencing and analysis of the model grass Brachypodium distachyon.</title>
        <authorList>
            <consortium name="International Brachypodium Initiative"/>
        </authorList>
    </citation>
    <scope>NUCLEOTIDE SEQUENCE [LARGE SCALE GENOMIC DNA]</scope>
    <source>
        <strain evidence="2 3">Bd21</strain>
    </source>
</reference>
<organism evidence="2">
    <name type="scientific">Brachypodium distachyon</name>
    <name type="common">Purple false brome</name>
    <name type="synonym">Trachynia distachya</name>
    <dbReference type="NCBI Taxonomy" id="15368"/>
    <lineage>
        <taxon>Eukaryota</taxon>
        <taxon>Viridiplantae</taxon>
        <taxon>Streptophyta</taxon>
        <taxon>Embryophyta</taxon>
        <taxon>Tracheophyta</taxon>
        <taxon>Spermatophyta</taxon>
        <taxon>Magnoliopsida</taxon>
        <taxon>Liliopsida</taxon>
        <taxon>Poales</taxon>
        <taxon>Poaceae</taxon>
        <taxon>BOP clade</taxon>
        <taxon>Pooideae</taxon>
        <taxon>Stipodae</taxon>
        <taxon>Brachypodieae</taxon>
        <taxon>Brachypodium</taxon>
    </lineage>
</organism>
<dbReference type="Gramene" id="PNT77329">
    <property type="protein sequence ID" value="PNT77329"/>
    <property type="gene ID" value="BRADI_1g61232v3"/>
</dbReference>
<dbReference type="InParanoid" id="A0A2K2DSS2"/>